<dbReference type="Proteomes" id="UP000053477">
    <property type="component" value="Unassembled WGS sequence"/>
</dbReference>
<feature type="region of interest" description="Disordered" evidence="1">
    <location>
        <begin position="256"/>
        <end position="275"/>
    </location>
</feature>
<evidence type="ECO:0000313" key="5">
    <source>
        <dbReference type="Proteomes" id="UP000053477"/>
    </source>
</evidence>
<dbReference type="GO" id="GO:0031468">
    <property type="term" value="P:nuclear membrane reassembly"/>
    <property type="evidence" value="ECO:0007669"/>
    <property type="project" value="TreeGrafter"/>
</dbReference>
<dbReference type="PANTHER" id="PTHR23333:SF20">
    <property type="entry name" value="NSFL1 COFACTOR P47"/>
    <property type="match status" value="1"/>
</dbReference>
<dbReference type="SMART" id="SM00553">
    <property type="entry name" value="SEP"/>
    <property type="match status" value="1"/>
</dbReference>
<accession>A0A0H2RRJ9</accession>
<evidence type="ECO:0000259" key="2">
    <source>
        <dbReference type="PROSITE" id="PS50033"/>
    </source>
</evidence>
<feature type="compositionally biased region" description="Low complexity" evidence="1">
    <location>
        <begin position="42"/>
        <end position="51"/>
    </location>
</feature>
<dbReference type="GO" id="GO:0005634">
    <property type="term" value="C:nucleus"/>
    <property type="evidence" value="ECO:0007669"/>
    <property type="project" value="TreeGrafter"/>
</dbReference>
<dbReference type="GO" id="GO:0005829">
    <property type="term" value="C:cytosol"/>
    <property type="evidence" value="ECO:0007669"/>
    <property type="project" value="TreeGrafter"/>
</dbReference>
<feature type="compositionally biased region" description="Low complexity" evidence="1">
    <location>
        <begin position="124"/>
        <end position="133"/>
    </location>
</feature>
<dbReference type="OrthoDB" id="25887at2759"/>
<dbReference type="InParanoid" id="A0A0H2RRJ9"/>
<feature type="domain" description="SEP" evidence="3">
    <location>
        <begin position="168"/>
        <end position="233"/>
    </location>
</feature>
<dbReference type="Gene3D" id="3.30.420.210">
    <property type="entry name" value="SEP domain"/>
    <property type="match status" value="1"/>
</dbReference>
<dbReference type="FunCoup" id="A0A0H2RRJ9">
    <property type="interactions" value="621"/>
</dbReference>
<dbReference type="FunFam" id="3.30.420.210:FF:000002">
    <property type="entry name" value="UBX domain-containing protein 1"/>
    <property type="match status" value="1"/>
</dbReference>
<dbReference type="InterPro" id="IPR012989">
    <property type="entry name" value="SEP_domain"/>
</dbReference>
<feature type="region of interest" description="Disordered" evidence="1">
    <location>
        <begin position="1"/>
        <end position="166"/>
    </location>
</feature>
<proteinExistence type="predicted"/>
<feature type="domain" description="UBX" evidence="2">
    <location>
        <begin position="288"/>
        <end position="367"/>
    </location>
</feature>
<dbReference type="InterPro" id="IPR029071">
    <property type="entry name" value="Ubiquitin-like_domsf"/>
</dbReference>
<dbReference type="EMBL" id="KQ085985">
    <property type="protein sequence ID" value="KLO12108.1"/>
    <property type="molecule type" value="Genomic_DNA"/>
</dbReference>
<dbReference type="GO" id="GO:0043161">
    <property type="term" value="P:proteasome-mediated ubiquitin-dependent protein catabolic process"/>
    <property type="evidence" value="ECO:0007669"/>
    <property type="project" value="TreeGrafter"/>
</dbReference>
<dbReference type="Gene3D" id="3.10.20.90">
    <property type="entry name" value="Phosphatidylinositol 3-kinase Catalytic Subunit, Chain A, domain 1"/>
    <property type="match status" value="1"/>
</dbReference>
<dbReference type="CDD" id="cd01770">
    <property type="entry name" value="UBX_UBXN2"/>
    <property type="match status" value="1"/>
</dbReference>
<gene>
    <name evidence="4" type="ORF">SCHPADRAFT_915756</name>
</gene>
<feature type="compositionally biased region" description="Basic and acidic residues" evidence="1">
    <location>
        <begin position="101"/>
        <end position="123"/>
    </location>
</feature>
<dbReference type="InterPro" id="IPR001012">
    <property type="entry name" value="UBX_dom"/>
</dbReference>
<dbReference type="PROSITE" id="PS51399">
    <property type="entry name" value="SEP"/>
    <property type="match status" value="1"/>
</dbReference>
<dbReference type="SUPFAM" id="SSF102848">
    <property type="entry name" value="NSFL1 (p97 ATPase) cofactor p47, SEP domain"/>
    <property type="match status" value="1"/>
</dbReference>
<feature type="compositionally biased region" description="Gly residues" evidence="1">
    <location>
        <begin position="9"/>
        <end position="18"/>
    </location>
</feature>
<evidence type="ECO:0000256" key="1">
    <source>
        <dbReference type="SAM" id="MobiDB-lite"/>
    </source>
</evidence>
<protein>
    <submittedName>
        <fullName evidence="4">SEP-domain-containing protein</fullName>
    </submittedName>
</protein>
<dbReference type="Pfam" id="PF08059">
    <property type="entry name" value="SEP"/>
    <property type="match status" value="1"/>
</dbReference>
<organism evidence="4 5">
    <name type="scientific">Schizopora paradoxa</name>
    <dbReference type="NCBI Taxonomy" id="27342"/>
    <lineage>
        <taxon>Eukaryota</taxon>
        <taxon>Fungi</taxon>
        <taxon>Dikarya</taxon>
        <taxon>Basidiomycota</taxon>
        <taxon>Agaricomycotina</taxon>
        <taxon>Agaricomycetes</taxon>
        <taxon>Hymenochaetales</taxon>
        <taxon>Schizoporaceae</taxon>
        <taxon>Schizopora</taxon>
    </lineage>
</organism>
<dbReference type="Pfam" id="PF00789">
    <property type="entry name" value="UBX"/>
    <property type="match status" value="1"/>
</dbReference>
<name>A0A0H2RRJ9_9AGAM</name>
<dbReference type="PROSITE" id="PS50033">
    <property type="entry name" value="UBX"/>
    <property type="match status" value="1"/>
</dbReference>
<dbReference type="GO" id="GO:0061025">
    <property type="term" value="P:membrane fusion"/>
    <property type="evidence" value="ECO:0007669"/>
    <property type="project" value="TreeGrafter"/>
</dbReference>
<keyword evidence="5" id="KW-1185">Reference proteome</keyword>
<sequence length="369" mass="39577">MSDSNNGQTLGGGSGSGGNTPSSWARPSNSAPRIGRIGDWSSGGNNTSSGGPRIGTLRDMASSGGGTPRPDSEDDSGSDRDAGETWFAGGERSGISIQNPDRGRRSGADLMKDLLKQAEEEGRSGSPSGSGSRTHSAFRGSGMTLGGEGTESRVVEDPNAPKEDEEEVVVRRVTLWRNGFNIDDGPLRSTEDPESRQLLAQVLEGNAPPQLLGVRFGQRVDLKIDKRTNEDYVAPKVSQTFSGSGQRLGAPSPIPATTEANMPGAFGEASSSESERHLDNAQTIFELSDGPRTRITIRFADGSREVVTMNLTHTIADIRNFINFSRRESSTRTYTITSTNTFPPRVLTDETQTIQDAKLERSVVMQKWV</sequence>
<reference evidence="4 5" key="1">
    <citation type="submission" date="2015-04" db="EMBL/GenBank/DDBJ databases">
        <title>Complete genome sequence of Schizopora paradoxa KUC8140, a cosmopolitan wood degrader in East Asia.</title>
        <authorList>
            <consortium name="DOE Joint Genome Institute"/>
            <person name="Min B."/>
            <person name="Park H."/>
            <person name="Jang Y."/>
            <person name="Kim J.-J."/>
            <person name="Kim K.H."/>
            <person name="Pangilinan J."/>
            <person name="Lipzen A."/>
            <person name="Riley R."/>
            <person name="Grigoriev I.V."/>
            <person name="Spatafora J.W."/>
            <person name="Choi I.-G."/>
        </authorList>
    </citation>
    <scope>NUCLEOTIDE SEQUENCE [LARGE SCALE GENOMIC DNA]</scope>
    <source>
        <strain evidence="4 5">KUC8140</strain>
    </source>
</reference>
<dbReference type="GO" id="GO:0043130">
    <property type="term" value="F:ubiquitin binding"/>
    <property type="evidence" value="ECO:0007669"/>
    <property type="project" value="TreeGrafter"/>
</dbReference>
<dbReference type="GO" id="GO:0007030">
    <property type="term" value="P:Golgi organization"/>
    <property type="evidence" value="ECO:0007669"/>
    <property type="project" value="TreeGrafter"/>
</dbReference>
<dbReference type="GO" id="GO:0000045">
    <property type="term" value="P:autophagosome assembly"/>
    <property type="evidence" value="ECO:0007669"/>
    <property type="project" value="TreeGrafter"/>
</dbReference>
<feature type="compositionally biased region" description="Basic and acidic residues" evidence="1">
    <location>
        <begin position="150"/>
        <end position="162"/>
    </location>
</feature>
<evidence type="ECO:0000313" key="4">
    <source>
        <dbReference type="EMBL" id="KLO12108.1"/>
    </source>
</evidence>
<dbReference type="STRING" id="27342.A0A0H2RRJ9"/>
<dbReference type="SUPFAM" id="SSF54236">
    <property type="entry name" value="Ubiquitin-like"/>
    <property type="match status" value="1"/>
</dbReference>
<dbReference type="AlphaFoldDB" id="A0A0H2RRJ9"/>
<dbReference type="InterPro" id="IPR036241">
    <property type="entry name" value="NSFL1C_SEP_dom_sf"/>
</dbReference>
<evidence type="ECO:0000259" key="3">
    <source>
        <dbReference type="PROSITE" id="PS51399"/>
    </source>
</evidence>
<dbReference type="PANTHER" id="PTHR23333">
    <property type="entry name" value="UBX DOMAIN CONTAINING PROTEIN"/>
    <property type="match status" value="1"/>
</dbReference>